<feature type="active site" description="Charge relay system" evidence="8">
    <location>
        <position position="153"/>
    </location>
</feature>
<dbReference type="RefSeq" id="WP_015009189.1">
    <property type="nucleotide sequence ID" value="NC_018704.1"/>
</dbReference>
<comment type="catalytic activity">
    <reaction evidence="7 8">
        <text>L-glutamyl-tRNA(Gln) + L-glutamine + ATP + H2O = L-glutaminyl-tRNA(Gln) + L-glutamate + ADP + phosphate + H(+)</text>
        <dbReference type="Rhea" id="RHEA:17521"/>
        <dbReference type="Rhea" id="RHEA-COMP:9681"/>
        <dbReference type="Rhea" id="RHEA-COMP:9684"/>
        <dbReference type="ChEBI" id="CHEBI:15377"/>
        <dbReference type="ChEBI" id="CHEBI:15378"/>
        <dbReference type="ChEBI" id="CHEBI:29985"/>
        <dbReference type="ChEBI" id="CHEBI:30616"/>
        <dbReference type="ChEBI" id="CHEBI:43474"/>
        <dbReference type="ChEBI" id="CHEBI:58359"/>
        <dbReference type="ChEBI" id="CHEBI:78520"/>
        <dbReference type="ChEBI" id="CHEBI:78521"/>
        <dbReference type="ChEBI" id="CHEBI:456216"/>
        <dbReference type="EC" id="6.3.5.7"/>
    </reaction>
</comment>
<feature type="active site" description="Charge relay system" evidence="8">
    <location>
        <position position="77"/>
    </location>
</feature>
<dbReference type="GO" id="GO:0005524">
    <property type="term" value="F:ATP binding"/>
    <property type="evidence" value="ECO:0007669"/>
    <property type="project" value="UniProtKB-KW"/>
</dbReference>
<dbReference type="HAMAP" id="MF_00120">
    <property type="entry name" value="GatA"/>
    <property type="match status" value="1"/>
</dbReference>
<evidence type="ECO:0000256" key="2">
    <source>
        <dbReference type="ARBA" id="ARBA00022598"/>
    </source>
</evidence>
<evidence type="ECO:0000256" key="4">
    <source>
        <dbReference type="ARBA" id="ARBA00022840"/>
    </source>
</evidence>
<dbReference type="HOGENOM" id="CLU_009600_0_3_9"/>
<proteinExistence type="inferred from homology"/>
<dbReference type="Pfam" id="PF01425">
    <property type="entry name" value="Amidase"/>
    <property type="match status" value="1"/>
</dbReference>
<dbReference type="InterPro" id="IPR000120">
    <property type="entry name" value="Amidase"/>
</dbReference>
<evidence type="ECO:0000256" key="5">
    <source>
        <dbReference type="ARBA" id="ARBA00022917"/>
    </source>
</evidence>
<reference evidence="10 11" key="1">
    <citation type="submission" date="2011-01" db="EMBL/GenBank/DDBJ databases">
        <title>Whole genome sequence of Amphibacillus xylinus NBRC 15112.</title>
        <authorList>
            <person name="Nakazawa H."/>
            <person name="Katano Y."/>
            <person name="Nakamura S."/>
            <person name="Sasagawa M."/>
            <person name="Fukada J."/>
            <person name="Arai T."/>
            <person name="Sasakura N."/>
            <person name="Mochizuki D."/>
            <person name="Hosoyama A."/>
            <person name="Harada K."/>
            <person name="Horikawa H."/>
            <person name="Kato Y."/>
            <person name="Harada T."/>
            <person name="Sasaki K."/>
            <person name="Sekiguchi M."/>
            <person name="Hodoyama M."/>
            <person name="Nishiko R."/>
            <person name="Narita H."/>
            <person name="Hanamaki A."/>
            <person name="Hata C."/>
            <person name="Konno Y."/>
            <person name="Niimura Y."/>
            <person name="Yamazaki S."/>
            <person name="Fujita N."/>
        </authorList>
    </citation>
    <scope>NUCLEOTIDE SEQUENCE [LARGE SCALE GENOMIC DNA]</scope>
    <source>
        <strain evidence="11">ATCC 51415 / DSM 6626 / JCM 7361 / LMG 17667 / NBRC 15112 / Ep01</strain>
    </source>
</reference>
<name>K0J6B9_AMPXN</name>
<comment type="similarity">
    <text evidence="1 8">Belongs to the amidase family. GatA subfamily.</text>
</comment>
<keyword evidence="4 8" id="KW-0067">ATP-binding</keyword>
<dbReference type="GO" id="GO:0006412">
    <property type="term" value="P:translation"/>
    <property type="evidence" value="ECO:0007669"/>
    <property type="project" value="UniProtKB-UniRule"/>
</dbReference>
<dbReference type="STRING" id="698758.AXY_04510"/>
<feature type="domain" description="Amidase" evidence="9">
    <location>
        <begin position="24"/>
        <end position="466"/>
    </location>
</feature>
<dbReference type="EC" id="6.3.5.7" evidence="8"/>
<dbReference type="Proteomes" id="UP000006294">
    <property type="component" value="Chromosome"/>
</dbReference>
<dbReference type="KEGG" id="axl:AXY_04510"/>
<evidence type="ECO:0000256" key="1">
    <source>
        <dbReference type="ARBA" id="ARBA00008069"/>
    </source>
</evidence>
<protein>
    <recommendedName>
        <fullName evidence="8">Glutamyl-tRNA(Gln) amidotransferase subunit A</fullName>
        <shortName evidence="8">Glu-ADT subunit A</shortName>
        <ecNumber evidence="8">6.3.5.7</ecNumber>
    </recommendedName>
</protein>
<evidence type="ECO:0000313" key="11">
    <source>
        <dbReference type="Proteomes" id="UP000006294"/>
    </source>
</evidence>
<dbReference type="GO" id="GO:0030956">
    <property type="term" value="C:glutamyl-tRNA(Gln) amidotransferase complex"/>
    <property type="evidence" value="ECO:0007669"/>
    <property type="project" value="InterPro"/>
</dbReference>
<dbReference type="InterPro" id="IPR023631">
    <property type="entry name" value="Amidase_dom"/>
</dbReference>
<dbReference type="InterPro" id="IPR004412">
    <property type="entry name" value="GatA"/>
</dbReference>
<evidence type="ECO:0000259" key="9">
    <source>
        <dbReference type="Pfam" id="PF01425"/>
    </source>
</evidence>
<dbReference type="EMBL" id="AP012050">
    <property type="protein sequence ID" value="BAM46583.1"/>
    <property type="molecule type" value="Genomic_DNA"/>
</dbReference>
<accession>K0J6B9</accession>
<evidence type="ECO:0000256" key="3">
    <source>
        <dbReference type="ARBA" id="ARBA00022741"/>
    </source>
</evidence>
<evidence type="ECO:0000256" key="6">
    <source>
        <dbReference type="ARBA" id="ARBA00025295"/>
    </source>
</evidence>
<dbReference type="OrthoDB" id="9811471at2"/>
<gene>
    <name evidence="8 10" type="primary">gatA</name>
    <name evidence="10" type="ordered locus">AXY_04510</name>
</gene>
<comment type="subunit">
    <text evidence="8">Heterotrimer of A, B and C subunits.</text>
</comment>
<evidence type="ECO:0000256" key="7">
    <source>
        <dbReference type="ARBA" id="ARBA00047407"/>
    </source>
</evidence>
<dbReference type="AlphaFoldDB" id="K0J6B9"/>
<dbReference type="PANTHER" id="PTHR11895:SF151">
    <property type="entry name" value="GLUTAMYL-TRNA(GLN) AMIDOTRANSFERASE SUBUNIT A"/>
    <property type="match status" value="1"/>
</dbReference>
<dbReference type="eggNOG" id="COG0154">
    <property type="taxonomic scope" value="Bacteria"/>
</dbReference>
<dbReference type="InterPro" id="IPR036928">
    <property type="entry name" value="AS_sf"/>
</dbReference>
<dbReference type="GO" id="GO:0050567">
    <property type="term" value="F:glutaminyl-tRNA synthase (glutamine-hydrolyzing) activity"/>
    <property type="evidence" value="ECO:0007669"/>
    <property type="project" value="UniProtKB-UniRule"/>
</dbReference>
<dbReference type="PATRIC" id="fig|698758.3.peg.453"/>
<evidence type="ECO:0000313" key="10">
    <source>
        <dbReference type="EMBL" id="BAM46583.1"/>
    </source>
</evidence>
<keyword evidence="3 8" id="KW-0547">Nucleotide-binding</keyword>
<keyword evidence="5 8" id="KW-0648">Protein biosynthesis</keyword>
<dbReference type="PROSITE" id="PS00571">
    <property type="entry name" value="AMIDASES"/>
    <property type="match status" value="1"/>
</dbReference>
<sequence length="490" mass="53633">MSVFDYTLKEIQEKLHNKELTVTDLVQASYDQIDRVEDKLKSFISLNKEAALEKAKQLDQETNETNNPLFGIPIGLKDNIVTKGIKTTGASKMLSNFDDPLYDATVVEKLNEANTVMIGKLNMDEFAMGSSTENSAFSTTHNPWNIDYVPGGSSGGSAAAVAGREVFFSLGSDTGGSIRGPSSYCGVVGLKPTYGLVSRFGVIAFASSLDQVGTITKTVEDNAHLLQAIAGHDPMDQTTVKVEIPDYQATLKDGVKGMKIAVPKEYLAEGISDEVRQSVMDALKVYEDLGATWEEVSLPHSKYAVPTYYIISSGEASANLARFDGIRYGHRSEKATNMIDLFKKSRSEAFGPEVKRRIMFGTLTQSAGYYEDYYKKAQQARRLIKADFDKIFEEYDVVMGPTTPTTAFKIGEKIEDALTMYANDLLTIPVNLAGVPAISIPSGYSKDTGLPFGLQIIGKHFDEATVFRAAYAFEQATDHHKKRPDLGGAK</sequence>
<organism evidence="10 11">
    <name type="scientific">Amphibacillus xylanus (strain ATCC 51415 / DSM 6626 / JCM 7361 / LMG 17667 / NBRC 15112 / Ep01)</name>
    <dbReference type="NCBI Taxonomy" id="698758"/>
    <lineage>
        <taxon>Bacteria</taxon>
        <taxon>Bacillati</taxon>
        <taxon>Bacillota</taxon>
        <taxon>Bacilli</taxon>
        <taxon>Bacillales</taxon>
        <taxon>Bacillaceae</taxon>
        <taxon>Amphibacillus</taxon>
    </lineage>
</organism>
<dbReference type="NCBIfam" id="TIGR00132">
    <property type="entry name" value="gatA"/>
    <property type="match status" value="1"/>
</dbReference>
<dbReference type="PANTHER" id="PTHR11895">
    <property type="entry name" value="TRANSAMIDASE"/>
    <property type="match status" value="1"/>
</dbReference>
<dbReference type="SUPFAM" id="SSF75304">
    <property type="entry name" value="Amidase signature (AS) enzymes"/>
    <property type="match status" value="1"/>
</dbReference>
<dbReference type="InterPro" id="IPR020556">
    <property type="entry name" value="Amidase_CS"/>
</dbReference>
<keyword evidence="11" id="KW-1185">Reference proteome</keyword>
<comment type="function">
    <text evidence="6 8">Allows the formation of correctly charged Gln-tRNA(Gln) through the transamidation of misacylated Glu-tRNA(Gln) in organisms which lack glutaminyl-tRNA synthetase. The reaction takes place in the presence of glutamine and ATP through an activated gamma-phospho-Glu-tRNA(Gln).</text>
</comment>
<dbReference type="Gene3D" id="3.90.1300.10">
    <property type="entry name" value="Amidase signature (AS) domain"/>
    <property type="match status" value="1"/>
</dbReference>
<evidence type="ECO:0000256" key="8">
    <source>
        <dbReference type="HAMAP-Rule" id="MF_00120"/>
    </source>
</evidence>
<dbReference type="GO" id="GO:0016740">
    <property type="term" value="F:transferase activity"/>
    <property type="evidence" value="ECO:0007669"/>
    <property type="project" value="UniProtKB-KW"/>
</dbReference>
<keyword evidence="2 8" id="KW-0436">Ligase</keyword>
<keyword evidence="10" id="KW-0808">Transferase</keyword>
<feature type="active site" description="Acyl-ester intermediate" evidence="8">
    <location>
        <position position="177"/>
    </location>
</feature>